<name>A0A7C9FSS9_9BACT</name>
<feature type="chain" id="PRO_5028926103" description="DUF4890 domain-containing protein" evidence="1">
    <location>
        <begin position="21"/>
        <end position="140"/>
    </location>
</feature>
<reference evidence="2 3" key="1">
    <citation type="submission" date="2019-10" db="EMBL/GenBank/DDBJ databases">
        <title>Draft Genome Sequence of Cytophagaceae sp. SJW1-29.</title>
        <authorList>
            <person name="Choi A."/>
        </authorList>
    </citation>
    <scope>NUCLEOTIDE SEQUENCE [LARGE SCALE GENOMIC DNA]</scope>
    <source>
        <strain evidence="2 3">SJW1-29</strain>
    </source>
</reference>
<dbReference type="Proteomes" id="UP000479293">
    <property type="component" value="Unassembled WGS sequence"/>
</dbReference>
<evidence type="ECO:0008006" key="4">
    <source>
        <dbReference type="Google" id="ProtNLM"/>
    </source>
</evidence>
<sequence length="140" mass="16399">MKKSLIAAAFVFLLSAGSFAQGYGKYDTGRRDYPNSNRNEARLPANDRQEAQMLNDLQREARTRIADGIARGTLTSREAIRLLNEYDRIDAKERRYLANRDLTRRETRELSNDLQNLIKGIRYESIDSQRERDRLAQRRY</sequence>
<dbReference type="EMBL" id="WHLY01000002">
    <property type="protein sequence ID" value="MPR35672.1"/>
    <property type="molecule type" value="Genomic_DNA"/>
</dbReference>
<accession>A0A7C9FSS9</accession>
<proteinExistence type="predicted"/>
<evidence type="ECO:0000313" key="2">
    <source>
        <dbReference type="EMBL" id="MPR35672.1"/>
    </source>
</evidence>
<dbReference type="AlphaFoldDB" id="A0A7C9FSS9"/>
<dbReference type="RefSeq" id="WP_152762935.1">
    <property type="nucleotide sequence ID" value="NZ_WHLY01000002.1"/>
</dbReference>
<evidence type="ECO:0000256" key="1">
    <source>
        <dbReference type="SAM" id="SignalP"/>
    </source>
</evidence>
<evidence type="ECO:0000313" key="3">
    <source>
        <dbReference type="Proteomes" id="UP000479293"/>
    </source>
</evidence>
<keyword evidence="3" id="KW-1185">Reference proteome</keyword>
<gene>
    <name evidence="2" type="ORF">GBK04_20530</name>
</gene>
<organism evidence="2 3">
    <name type="scientific">Salmonirosea aquatica</name>
    <dbReference type="NCBI Taxonomy" id="2654236"/>
    <lineage>
        <taxon>Bacteria</taxon>
        <taxon>Pseudomonadati</taxon>
        <taxon>Bacteroidota</taxon>
        <taxon>Cytophagia</taxon>
        <taxon>Cytophagales</taxon>
        <taxon>Spirosomataceae</taxon>
        <taxon>Salmonirosea</taxon>
    </lineage>
</organism>
<protein>
    <recommendedName>
        <fullName evidence="4">DUF4890 domain-containing protein</fullName>
    </recommendedName>
</protein>
<keyword evidence="1" id="KW-0732">Signal</keyword>
<comment type="caution">
    <text evidence="2">The sequence shown here is derived from an EMBL/GenBank/DDBJ whole genome shotgun (WGS) entry which is preliminary data.</text>
</comment>
<feature type="signal peptide" evidence="1">
    <location>
        <begin position="1"/>
        <end position="20"/>
    </location>
</feature>